<dbReference type="OrthoDB" id="307899at2759"/>
<feature type="domain" description="Zinc finger CHCC-type" evidence="2">
    <location>
        <begin position="245"/>
        <end position="280"/>
    </location>
</feature>
<accession>A0A0V1HK86</accession>
<name>A0A0V1HK86_9BILA</name>
<gene>
    <name evidence="3" type="primary">nduf-6</name>
    <name evidence="3" type="ORF">T11_10752</name>
</gene>
<proteinExistence type="predicted"/>
<keyword evidence="3" id="KW-0830">Ubiquinone</keyword>
<keyword evidence="4" id="KW-1185">Reference proteome</keyword>
<organism evidence="3 4">
    <name type="scientific">Trichinella zimbabwensis</name>
    <dbReference type="NCBI Taxonomy" id="268475"/>
    <lineage>
        <taxon>Eukaryota</taxon>
        <taxon>Metazoa</taxon>
        <taxon>Ecdysozoa</taxon>
        <taxon>Nematoda</taxon>
        <taxon>Enoplea</taxon>
        <taxon>Dorylaimia</taxon>
        <taxon>Trichinellida</taxon>
        <taxon>Trichinellidae</taxon>
        <taxon>Trichinella</taxon>
    </lineage>
</organism>
<comment type="caution">
    <text evidence="3">The sequence shown here is derived from an EMBL/GenBank/DDBJ whole genome shotgun (WGS) entry which is preliminary data.</text>
</comment>
<evidence type="ECO:0000259" key="2">
    <source>
        <dbReference type="Pfam" id="PF10276"/>
    </source>
</evidence>
<feature type="region of interest" description="Disordered" evidence="1">
    <location>
        <begin position="80"/>
        <end position="107"/>
    </location>
</feature>
<evidence type="ECO:0000256" key="1">
    <source>
        <dbReference type="SAM" id="MobiDB-lite"/>
    </source>
</evidence>
<dbReference type="GO" id="GO:0005739">
    <property type="term" value="C:mitochondrion"/>
    <property type="evidence" value="ECO:0007669"/>
    <property type="project" value="GOC"/>
</dbReference>
<evidence type="ECO:0000313" key="4">
    <source>
        <dbReference type="Proteomes" id="UP000055024"/>
    </source>
</evidence>
<dbReference type="Gene3D" id="2.60.260.40">
    <property type="entry name" value="q5lls5 like domains"/>
    <property type="match status" value="1"/>
</dbReference>
<dbReference type="GO" id="GO:0006120">
    <property type="term" value="P:mitochondrial electron transport, NADH to ubiquinone"/>
    <property type="evidence" value="ECO:0007669"/>
    <property type="project" value="TreeGrafter"/>
</dbReference>
<dbReference type="PANTHER" id="PTHR13156:SF0">
    <property type="entry name" value="NADH DEHYDROGENASE [UBIQUINONE] IRON-SULFUR PROTEIN 6, MITOCHONDRIAL"/>
    <property type="match status" value="1"/>
</dbReference>
<dbReference type="FunFam" id="2.60.260.40:FF:000003">
    <property type="entry name" value="NADH dehydrogenase [ubiquinone] iron-sulfur protein 6, mitochondrial"/>
    <property type="match status" value="1"/>
</dbReference>
<evidence type="ECO:0000313" key="3">
    <source>
        <dbReference type="EMBL" id="KRZ10688.1"/>
    </source>
</evidence>
<dbReference type="PANTHER" id="PTHR13156">
    <property type="entry name" value="NADH-UBIQUINONE OXIDOREDUCTASE 13 KD-A SUBUNIT"/>
    <property type="match status" value="1"/>
</dbReference>
<protein>
    <submittedName>
        <fullName evidence="3">Putative NADH dehydrogenase [ubiquinone] iron-sulfur protein 6, mitochondrial</fullName>
    </submittedName>
</protein>
<reference evidence="3 4" key="1">
    <citation type="submission" date="2015-01" db="EMBL/GenBank/DDBJ databases">
        <title>Evolution of Trichinella species and genotypes.</title>
        <authorList>
            <person name="Korhonen P.K."/>
            <person name="Edoardo P."/>
            <person name="Giuseppe L.R."/>
            <person name="Gasser R.B."/>
        </authorList>
    </citation>
    <scope>NUCLEOTIDE SEQUENCE [LARGE SCALE GENOMIC DNA]</scope>
    <source>
        <strain evidence="3">ISS1029</strain>
    </source>
</reference>
<dbReference type="Proteomes" id="UP000055024">
    <property type="component" value="Unassembled WGS sequence"/>
</dbReference>
<dbReference type="Pfam" id="PF10276">
    <property type="entry name" value="zf-CHCC"/>
    <property type="match status" value="1"/>
</dbReference>
<sequence length="295" mass="33481">MKSMVVLILLIKWKEMCKIDQIGLLTSVRGHSAGSDAMVFCTRRRSAHGKETLLRLWSSVVVKLTVKNYKYVTNNREKVKEGRKMWRKRKQQQQQQQEEETAKLKQSDVDGKCYSKDDNNWAMRMVALTGGGGKRIRLAHRARDVTGRRGALRANKSMARVHLSRLVRYCQARRLDTVSNLPKSHDEVKAVIGSELQYDTITHTGQAWDQYDRRLGRFEYGKKLVNPNVAMELIAQVKPAASKERIVHCDGGGAALGHPRVFINLDKPGNHACGYCGLRFYNENVPSDGSDQIEV</sequence>
<dbReference type="AlphaFoldDB" id="A0A0V1HK86"/>
<dbReference type="STRING" id="268475.A0A0V1HK86"/>
<dbReference type="EMBL" id="JYDP01000057">
    <property type="protein sequence ID" value="KRZ10688.1"/>
    <property type="molecule type" value="Genomic_DNA"/>
</dbReference>
<dbReference type="InterPro" id="IPR019401">
    <property type="entry name" value="Znf_CHCC"/>
</dbReference>